<dbReference type="RefSeq" id="WP_092222343.1">
    <property type="nucleotide sequence ID" value="NZ_FNJI01000012.1"/>
</dbReference>
<dbReference type="SFLD" id="SFLDG01082">
    <property type="entry name" value="B12-binding_domain_containing"/>
    <property type="match status" value="1"/>
</dbReference>
<dbReference type="InterPro" id="IPR013785">
    <property type="entry name" value="Aldolase_TIM"/>
</dbReference>
<dbReference type="InterPro" id="IPR051198">
    <property type="entry name" value="BchE-like"/>
</dbReference>
<dbReference type="GO" id="GO:0046872">
    <property type="term" value="F:metal ion binding"/>
    <property type="evidence" value="ECO:0007669"/>
    <property type="project" value="UniProtKB-KW"/>
</dbReference>
<dbReference type="GO" id="GO:0051536">
    <property type="term" value="F:iron-sulfur cluster binding"/>
    <property type="evidence" value="ECO:0007669"/>
    <property type="project" value="UniProtKB-KW"/>
</dbReference>
<dbReference type="EMBL" id="FNJI01000012">
    <property type="protein sequence ID" value="SDP17297.1"/>
    <property type="molecule type" value="Genomic_DNA"/>
</dbReference>
<keyword evidence="2" id="KW-0949">S-adenosyl-L-methionine</keyword>
<evidence type="ECO:0000256" key="3">
    <source>
        <dbReference type="ARBA" id="ARBA00022723"/>
    </source>
</evidence>
<proteinExistence type="predicted"/>
<evidence type="ECO:0000256" key="1">
    <source>
        <dbReference type="ARBA" id="ARBA00001966"/>
    </source>
</evidence>
<name>A0A1H0QJ08_9BACT</name>
<dbReference type="SMART" id="SM00729">
    <property type="entry name" value="Elp3"/>
    <property type="match status" value="1"/>
</dbReference>
<dbReference type="Gene3D" id="3.20.20.70">
    <property type="entry name" value="Aldolase class I"/>
    <property type="match status" value="1"/>
</dbReference>
<dbReference type="InterPro" id="IPR006638">
    <property type="entry name" value="Elp3/MiaA/NifB-like_rSAM"/>
</dbReference>
<accession>A0A1H0QJ08</accession>
<dbReference type="AlphaFoldDB" id="A0A1H0QJ08"/>
<gene>
    <name evidence="7" type="ORF">SAMN05660330_01987</name>
</gene>
<dbReference type="InterPro" id="IPR007197">
    <property type="entry name" value="rSAM"/>
</dbReference>
<dbReference type="SUPFAM" id="SSF102114">
    <property type="entry name" value="Radical SAM enzymes"/>
    <property type="match status" value="1"/>
</dbReference>
<evidence type="ECO:0000256" key="2">
    <source>
        <dbReference type="ARBA" id="ARBA00022691"/>
    </source>
</evidence>
<evidence type="ECO:0000313" key="8">
    <source>
        <dbReference type="Proteomes" id="UP000199073"/>
    </source>
</evidence>
<dbReference type="CDD" id="cd01335">
    <property type="entry name" value="Radical_SAM"/>
    <property type="match status" value="1"/>
</dbReference>
<keyword evidence="8" id="KW-1185">Reference proteome</keyword>
<dbReference type="PANTHER" id="PTHR43409">
    <property type="entry name" value="ANAEROBIC MAGNESIUM-PROTOPORPHYRIN IX MONOMETHYL ESTER CYCLASE-RELATED"/>
    <property type="match status" value="1"/>
</dbReference>
<dbReference type="SFLD" id="SFLDS00029">
    <property type="entry name" value="Radical_SAM"/>
    <property type="match status" value="1"/>
</dbReference>
<dbReference type="OrthoDB" id="5470216at2"/>
<protein>
    <submittedName>
        <fullName evidence="7">Fe-S oxidoreductase</fullName>
    </submittedName>
</protein>
<dbReference type="SFLD" id="SFLDG01095">
    <property type="entry name" value="Uncharacterised_Radical_SAM_Su"/>
    <property type="match status" value="1"/>
</dbReference>
<dbReference type="GO" id="GO:0003824">
    <property type="term" value="F:catalytic activity"/>
    <property type="evidence" value="ECO:0007669"/>
    <property type="project" value="InterPro"/>
</dbReference>
<comment type="cofactor">
    <cofactor evidence="1">
        <name>[4Fe-4S] cluster</name>
        <dbReference type="ChEBI" id="CHEBI:49883"/>
    </cofactor>
</comment>
<keyword evidence="4" id="KW-0408">Iron</keyword>
<organism evidence="7 8">
    <name type="scientific">Desulforhopalus singaporensis</name>
    <dbReference type="NCBI Taxonomy" id="91360"/>
    <lineage>
        <taxon>Bacteria</taxon>
        <taxon>Pseudomonadati</taxon>
        <taxon>Thermodesulfobacteriota</taxon>
        <taxon>Desulfobulbia</taxon>
        <taxon>Desulfobulbales</taxon>
        <taxon>Desulfocapsaceae</taxon>
        <taxon>Desulforhopalus</taxon>
    </lineage>
</organism>
<keyword evidence="3" id="KW-0479">Metal-binding</keyword>
<dbReference type="PROSITE" id="PS51918">
    <property type="entry name" value="RADICAL_SAM"/>
    <property type="match status" value="1"/>
</dbReference>
<evidence type="ECO:0000256" key="5">
    <source>
        <dbReference type="ARBA" id="ARBA00023014"/>
    </source>
</evidence>
<evidence type="ECO:0000313" key="7">
    <source>
        <dbReference type="EMBL" id="SDP17297.1"/>
    </source>
</evidence>
<dbReference type="Proteomes" id="UP000199073">
    <property type="component" value="Unassembled WGS sequence"/>
</dbReference>
<dbReference type="PANTHER" id="PTHR43409:SF4">
    <property type="entry name" value="RADICAL SAM SUPERFAMILY PROTEIN"/>
    <property type="match status" value="1"/>
</dbReference>
<reference evidence="7 8" key="1">
    <citation type="submission" date="2016-10" db="EMBL/GenBank/DDBJ databases">
        <authorList>
            <person name="de Groot N.N."/>
        </authorList>
    </citation>
    <scope>NUCLEOTIDE SEQUENCE [LARGE SCALE GENOMIC DNA]</scope>
    <source>
        <strain evidence="7 8">DSM 12130</strain>
    </source>
</reference>
<evidence type="ECO:0000256" key="4">
    <source>
        <dbReference type="ARBA" id="ARBA00023004"/>
    </source>
</evidence>
<dbReference type="InterPro" id="IPR058240">
    <property type="entry name" value="rSAM_sf"/>
</dbReference>
<dbReference type="STRING" id="91360.SAMN05660330_01987"/>
<keyword evidence="5" id="KW-0411">Iron-sulfur</keyword>
<dbReference type="Pfam" id="PF04055">
    <property type="entry name" value="Radical_SAM"/>
    <property type="match status" value="1"/>
</dbReference>
<feature type="domain" description="Radical SAM core" evidence="6">
    <location>
        <begin position="9"/>
        <end position="244"/>
    </location>
</feature>
<sequence>MNYIGNIIRPPSEADSIILQVTVGCSHNKCTFCGAYKDQPFTVKDSKTIDDDLNFASRYCRNQTRVFLADGDALILSQEKLTVILKKIRRSVPWARRVSLYGNGLAIRSKTTQQLRELKSLGLDRVYLGLESGSAEILDFVNKKESPESMIAAGKKVKDAGLFLSVTCLLGLAGIEKSARHAIETARVLNTIAPNQVAILSYLPLANTPLGQAVADGSFTIPQPDKILGELRLIIENISGIKCQFHANHGSNYLPLSGRLPRDRQFFLDQIEKAQYGKIATVPEFRRTL</sequence>
<evidence type="ECO:0000259" key="6">
    <source>
        <dbReference type="PROSITE" id="PS51918"/>
    </source>
</evidence>